<dbReference type="SUPFAM" id="SSF55826">
    <property type="entry name" value="YbaK/ProRS associated domain"/>
    <property type="match status" value="1"/>
</dbReference>
<evidence type="ECO:0000256" key="1">
    <source>
        <dbReference type="ARBA" id="ARBA00010201"/>
    </source>
</evidence>
<dbReference type="InterPro" id="IPR040285">
    <property type="entry name" value="ProX/PRXD1"/>
</dbReference>
<feature type="compositionally biased region" description="Basic and acidic residues" evidence="2">
    <location>
        <begin position="176"/>
        <end position="187"/>
    </location>
</feature>
<dbReference type="GO" id="GO:0002161">
    <property type="term" value="F:aminoacyl-tRNA deacylase activity"/>
    <property type="evidence" value="ECO:0007669"/>
    <property type="project" value="InterPro"/>
</dbReference>
<dbReference type="EMBL" id="NSIT01000029">
    <property type="protein sequence ID" value="PJE80156.1"/>
    <property type="molecule type" value="Genomic_DNA"/>
</dbReference>
<dbReference type="AlphaFoldDB" id="A0A2H9TA85"/>
<dbReference type="InterPro" id="IPR007214">
    <property type="entry name" value="YbaK/aa-tRNA-synth-assoc-dom"/>
</dbReference>
<feature type="region of interest" description="Disordered" evidence="2">
    <location>
        <begin position="164"/>
        <end position="193"/>
    </location>
</feature>
<evidence type="ECO:0000256" key="2">
    <source>
        <dbReference type="SAM" id="MobiDB-lite"/>
    </source>
</evidence>
<comment type="similarity">
    <text evidence="1">Belongs to the PRORSD1 family.</text>
</comment>
<comment type="caution">
    <text evidence="4">The sequence shown here is derived from an EMBL/GenBank/DDBJ whole genome shotgun (WGS) entry which is preliminary data.</text>
</comment>
<gene>
    <name evidence="4" type="primary">proX</name>
    <name evidence="4" type="ORF">CI610_00844</name>
</gene>
<organism evidence="4">
    <name type="scientific">invertebrate metagenome</name>
    <dbReference type="NCBI Taxonomy" id="1711999"/>
    <lineage>
        <taxon>unclassified sequences</taxon>
        <taxon>metagenomes</taxon>
        <taxon>organismal metagenomes</taxon>
    </lineage>
</organism>
<name>A0A2H9TA85_9ZZZZ</name>
<proteinExistence type="inferred from homology"/>
<reference evidence="4" key="1">
    <citation type="journal article" date="2017" name="Appl. Environ. Microbiol.">
        <title>Molecular characterization of an Endozoicomonas-like organism causing infection in king scallop Pecten maximus L.</title>
        <authorList>
            <person name="Cano I."/>
            <person name="van Aerle R."/>
            <person name="Ross S."/>
            <person name="Verner-Jeffreys D.W."/>
            <person name="Paley R.K."/>
            <person name="Rimmer G."/>
            <person name="Ryder D."/>
            <person name="Hooper P."/>
            <person name="Stone D."/>
            <person name="Feist S.W."/>
        </authorList>
    </citation>
    <scope>NUCLEOTIDE SEQUENCE</scope>
</reference>
<dbReference type="Gene3D" id="3.90.960.10">
    <property type="entry name" value="YbaK/aminoacyl-tRNA synthetase-associated domain"/>
    <property type="match status" value="1"/>
</dbReference>
<dbReference type="PANTHER" id="PTHR31423">
    <property type="entry name" value="YBAK DOMAIN-CONTAINING PROTEIN"/>
    <property type="match status" value="1"/>
</dbReference>
<sequence>MNEVFQLLEQLNITYQRYDHPASVSCEDSAKYLPDNLPGLQLRHLFLRDRKKKQFFLFAYNAERKVCLKKLGIMLGVKGLTMASMEDMKSMLHVESGAVSLLAMMNDTEHKVTAVLDKELQTASHFCGVPNSLTSMLIIANEDWMRFFKHIGCEPVFVDAPPRETERVPGTPRRRTMTETEKEEMTKYSHILS</sequence>
<evidence type="ECO:0000313" key="4">
    <source>
        <dbReference type="EMBL" id="PJE80156.1"/>
    </source>
</evidence>
<dbReference type="PANTHER" id="PTHR31423:SF3">
    <property type="entry name" value="PROLYL-TRNA SYNTHETASE ASSOCIATED DOMAIN-CONTAINING PROTEIN 1-RELATED"/>
    <property type="match status" value="1"/>
</dbReference>
<feature type="domain" description="YbaK/aminoacyl-tRNA synthetase-associated" evidence="3">
    <location>
        <begin position="20"/>
        <end position="147"/>
    </location>
</feature>
<dbReference type="InterPro" id="IPR036754">
    <property type="entry name" value="YbaK/aa-tRNA-synt-asso_dom_sf"/>
</dbReference>
<protein>
    <submittedName>
        <fullName evidence="4">Prolyl-tRNA editing protein ProX</fullName>
    </submittedName>
</protein>
<dbReference type="Pfam" id="PF04073">
    <property type="entry name" value="tRNA_edit"/>
    <property type="match status" value="1"/>
</dbReference>
<evidence type="ECO:0000259" key="3">
    <source>
        <dbReference type="Pfam" id="PF04073"/>
    </source>
</evidence>
<accession>A0A2H9TA85</accession>